<organism evidence="3 4">
    <name type="scientific">Pseudocercospora fijiensis (strain CIRAD86)</name>
    <name type="common">Black leaf streak disease fungus</name>
    <name type="synonym">Mycosphaerella fijiensis</name>
    <dbReference type="NCBI Taxonomy" id="383855"/>
    <lineage>
        <taxon>Eukaryota</taxon>
        <taxon>Fungi</taxon>
        <taxon>Dikarya</taxon>
        <taxon>Ascomycota</taxon>
        <taxon>Pezizomycotina</taxon>
        <taxon>Dothideomycetes</taxon>
        <taxon>Dothideomycetidae</taxon>
        <taxon>Mycosphaerellales</taxon>
        <taxon>Mycosphaerellaceae</taxon>
        <taxon>Pseudocercospora</taxon>
    </lineage>
</organism>
<dbReference type="Proteomes" id="UP000016932">
    <property type="component" value="Unassembled WGS sequence"/>
</dbReference>
<dbReference type="RefSeq" id="XP_007925684.1">
    <property type="nucleotide sequence ID" value="XM_007927493.1"/>
</dbReference>
<sequence>MFGNQPHYPTAFKAIVVCYALVVLVAMGLRAYLTFENKRRDRSQNNESAVATASEGTDDELTDWNSPEFKYRINCTICDSEDARVSKSRAEDHRRLSLPSVWSNSFARQKCRTITTIPNSKLGLVKLLEKADEEMSIDFMDLPPELRCRIYEFHIASLEMPRRPAQPPITKVSRIKGVLEKFPGIHDQLRDYCEGCIVLEPDAAMELNGSTAPAASLHLLEPNLSTPFLTPDLYTDASQRAAQPGESSSEVHFTEIPFAKS</sequence>
<gene>
    <name evidence="3" type="ORF">MYCFIDRAFT_196061</name>
</gene>
<dbReference type="OrthoDB" id="62952at2759"/>
<keyword evidence="2" id="KW-1133">Transmembrane helix</keyword>
<keyword evidence="4" id="KW-1185">Reference proteome</keyword>
<reference evidence="3 4" key="1">
    <citation type="journal article" date="2012" name="PLoS Pathog.">
        <title>Diverse lifestyles and strategies of plant pathogenesis encoded in the genomes of eighteen Dothideomycetes fungi.</title>
        <authorList>
            <person name="Ohm R.A."/>
            <person name="Feau N."/>
            <person name="Henrissat B."/>
            <person name="Schoch C.L."/>
            <person name="Horwitz B.A."/>
            <person name="Barry K.W."/>
            <person name="Condon B.J."/>
            <person name="Copeland A.C."/>
            <person name="Dhillon B."/>
            <person name="Glaser F."/>
            <person name="Hesse C.N."/>
            <person name="Kosti I."/>
            <person name="LaButti K."/>
            <person name="Lindquist E.A."/>
            <person name="Lucas S."/>
            <person name="Salamov A.A."/>
            <person name="Bradshaw R.E."/>
            <person name="Ciuffetti L."/>
            <person name="Hamelin R.C."/>
            <person name="Kema G.H.J."/>
            <person name="Lawrence C."/>
            <person name="Scott J.A."/>
            <person name="Spatafora J.W."/>
            <person name="Turgeon B.G."/>
            <person name="de Wit P.J.G.M."/>
            <person name="Zhong S."/>
            <person name="Goodwin S.B."/>
            <person name="Grigoriev I.V."/>
        </authorList>
    </citation>
    <scope>NUCLEOTIDE SEQUENCE [LARGE SCALE GENOMIC DNA]</scope>
    <source>
        <strain evidence="3 4">CIRAD86</strain>
    </source>
</reference>
<dbReference type="GeneID" id="19335554"/>
<feature type="region of interest" description="Disordered" evidence="1">
    <location>
        <begin position="238"/>
        <end position="261"/>
    </location>
</feature>
<accession>M2Z659</accession>
<name>M2Z659_PSEFD</name>
<dbReference type="VEuPathDB" id="FungiDB:MYCFIDRAFT_196061"/>
<dbReference type="AlphaFoldDB" id="M2Z659"/>
<dbReference type="HOGENOM" id="CLU_1066075_0_0_1"/>
<evidence type="ECO:0000313" key="4">
    <source>
        <dbReference type="Proteomes" id="UP000016932"/>
    </source>
</evidence>
<keyword evidence="2" id="KW-0812">Transmembrane</keyword>
<dbReference type="KEGG" id="pfj:MYCFIDRAFT_196061"/>
<feature type="compositionally biased region" description="Polar residues" evidence="1">
    <location>
        <begin position="238"/>
        <end position="251"/>
    </location>
</feature>
<evidence type="ECO:0000313" key="3">
    <source>
        <dbReference type="EMBL" id="EME85245.1"/>
    </source>
</evidence>
<dbReference type="EMBL" id="KB446557">
    <property type="protein sequence ID" value="EME85245.1"/>
    <property type="molecule type" value="Genomic_DNA"/>
</dbReference>
<keyword evidence="2" id="KW-0472">Membrane</keyword>
<proteinExistence type="predicted"/>
<evidence type="ECO:0000256" key="1">
    <source>
        <dbReference type="SAM" id="MobiDB-lite"/>
    </source>
</evidence>
<protein>
    <submittedName>
        <fullName evidence="3">Uncharacterized protein</fullName>
    </submittedName>
</protein>
<feature type="transmembrane region" description="Helical" evidence="2">
    <location>
        <begin position="12"/>
        <end position="33"/>
    </location>
</feature>
<evidence type="ECO:0000256" key="2">
    <source>
        <dbReference type="SAM" id="Phobius"/>
    </source>
</evidence>